<gene>
    <name evidence="2" type="ORF">LZG35_18485</name>
</gene>
<dbReference type="EMBL" id="JAJVKT010000027">
    <property type="protein sequence ID" value="MCE7510630.1"/>
    <property type="molecule type" value="Genomic_DNA"/>
</dbReference>
<organism evidence="2 3">
    <name type="scientific">Alloalcanivorax xenomutans</name>
    <dbReference type="NCBI Taxonomy" id="1094342"/>
    <lineage>
        <taxon>Bacteria</taxon>
        <taxon>Pseudomonadati</taxon>
        <taxon>Pseudomonadota</taxon>
        <taxon>Gammaproteobacteria</taxon>
        <taxon>Oceanospirillales</taxon>
        <taxon>Alcanivoracaceae</taxon>
        <taxon>Alloalcanivorax</taxon>
    </lineage>
</organism>
<name>A0A9Q3ZEF4_9GAMM</name>
<evidence type="ECO:0000313" key="3">
    <source>
        <dbReference type="Proteomes" id="UP001107961"/>
    </source>
</evidence>
<reference evidence="2" key="1">
    <citation type="submission" date="2022-01" db="EMBL/GenBank/DDBJ databases">
        <authorList>
            <person name="Karlyshev A.V."/>
            <person name="Jaspars M."/>
        </authorList>
    </citation>
    <scope>NUCLEOTIDE SEQUENCE</scope>
    <source>
        <strain evidence="2">AGSA3-2</strain>
    </source>
</reference>
<comment type="caution">
    <text evidence="2">The sequence shown here is derived from an EMBL/GenBank/DDBJ whole genome shotgun (WGS) entry which is preliminary data.</text>
</comment>
<sequence>MKMIQSINTATQFLMARLYTQLPTRSNRQRGASALEYIMLAAVVIAILVFLSTNQGVRNSIRDAFQNIFDTGGQAAQDAAGQGG</sequence>
<dbReference type="Proteomes" id="UP001107961">
    <property type="component" value="Unassembled WGS sequence"/>
</dbReference>
<evidence type="ECO:0008006" key="4">
    <source>
        <dbReference type="Google" id="ProtNLM"/>
    </source>
</evidence>
<keyword evidence="1" id="KW-1133">Transmembrane helix</keyword>
<evidence type="ECO:0000256" key="1">
    <source>
        <dbReference type="SAM" id="Phobius"/>
    </source>
</evidence>
<dbReference type="AlphaFoldDB" id="A0A9Q3ZEF4"/>
<protein>
    <recommendedName>
        <fullName evidence="4">Pilus assembly protein Flp/PilA</fullName>
    </recommendedName>
</protein>
<proteinExistence type="predicted"/>
<accession>A0A9Q3ZEF4</accession>
<keyword evidence="3" id="KW-1185">Reference proteome</keyword>
<feature type="transmembrane region" description="Helical" evidence="1">
    <location>
        <begin position="34"/>
        <end position="52"/>
    </location>
</feature>
<keyword evidence="1" id="KW-0812">Transmembrane</keyword>
<dbReference type="RefSeq" id="WP_145953523.1">
    <property type="nucleotide sequence ID" value="NZ_CP012331.1"/>
</dbReference>
<evidence type="ECO:0000313" key="2">
    <source>
        <dbReference type="EMBL" id="MCE7510630.1"/>
    </source>
</evidence>
<keyword evidence="1" id="KW-0472">Membrane</keyword>